<dbReference type="InterPro" id="IPR011033">
    <property type="entry name" value="PRC_barrel-like_sf"/>
</dbReference>
<dbReference type="InterPro" id="IPR027275">
    <property type="entry name" value="PRC-brl_dom"/>
</dbReference>
<dbReference type="AlphaFoldDB" id="A0A1M4PP81"/>
<gene>
    <name evidence="2" type="primary">ylmC</name>
    <name evidence="2" type="ORF">CUESP1_1916</name>
</gene>
<evidence type="ECO:0000313" key="3">
    <source>
        <dbReference type="Proteomes" id="UP000245423"/>
    </source>
</evidence>
<dbReference type="PANTHER" id="PTHR40061:SF1">
    <property type="entry name" value="SPORULATION PROTEIN YLMC-RELATED"/>
    <property type="match status" value="1"/>
</dbReference>
<dbReference type="PANTHER" id="PTHR40061">
    <property type="entry name" value="SPORULATION PROTEIN YLMC-RELATED"/>
    <property type="match status" value="1"/>
</dbReference>
<protein>
    <submittedName>
        <fullName evidence="2">Essential sporulation protein</fullName>
    </submittedName>
</protein>
<accession>A0A1M4PP81</accession>
<evidence type="ECO:0000259" key="1">
    <source>
        <dbReference type="Pfam" id="PF05239"/>
    </source>
</evidence>
<evidence type="ECO:0000313" key="2">
    <source>
        <dbReference type="EMBL" id="SHD77275.1"/>
    </source>
</evidence>
<dbReference type="SUPFAM" id="SSF50346">
    <property type="entry name" value="PRC-barrel domain"/>
    <property type="match status" value="1"/>
</dbReference>
<dbReference type="EMBL" id="LT669839">
    <property type="protein sequence ID" value="SHD77275.1"/>
    <property type="molecule type" value="Genomic_DNA"/>
</dbReference>
<feature type="domain" description="PRC-barrel" evidence="1">
    <location>
        <begin position="7"/>
        <end position="85"/>
    </location>
</feature>
<sequence length="86" mass="9552">MERGGVMINLSEMREKEVINIRDGAKIGLIYDFEIDLENGRVIGVIIPGPGKILGVFGKNKDMVIDWKNIVRIGTDAILVDIDVEL</sequence>
<keyword evidence="3" id="KW-1185">Reference proteome</keyword>
<organism evidence="2 3">
    <name type="scientific">[Clostridium] ultunense Esp</name>
    <dbReference type="NCBI Taxonomy" id="1288971"/>
    <lineage>
        <taxon>Bacteria</taxon>
        <taxon>Bacillati</taxon>
        <taxon>Bacillota</taxon>
        <taxon>Tissierellia</taxon>
        <taxon>Tissierellales</taxon>
        <taxon>Tepidimicrobiaceae</taxon>
        <taxon>Schnuerera</taxon>
    </lineage>
</organism>
<dbReference type="InterPro" id="IPR014238">
    <property type="entry name" value="Spore_YlmC/YmxH"/>
</dbReference>
<dbReference type="Gene3D" id="2.30.30.240">
    <property type="entry name" value="PRC-barrel domain"/>
    <property type="match status" value="1"/>
</dbReference>
<dbReference type="NCBIfam" id="TIGR02888">
    <property type="entry name" value="spore_YlmC_YmxH"/>
    <property type="match status" value="1"/>
</dbReference>
<reference evidence="2 3" key="1">
    <citation type="submission" date="2016-11" db="EMBL/GenBank/DDBJ databases">
        <authorList>
            <person name="Manzoor S."/>
        </authorList>
    </citation>
    <scope>NUCLEOTIDE SEQUENCE [LARGE SCALE GENOMIC DNA]</scope>
    <source>
        <strain evidence="2">Clostridium ultunense strain Esp</strain>
    </source>
</reference>
<dbReference type="Proteomes" id="UP000245423">
    <property type="component" value="Chromosome 1"/>
</dbReference>
<proteinExistence type="predicted"/>
<dbReference type="Pfam" id="PF05239">
    <property type="entry name" value="PRC"/>
    <property type="match status" value="1"/>
</dbReference>
<name>A0A1M4PP81_9FIRM</name>